<keyword evidence="4 5" id="KW-0472">Membrane</keyword>
<proteinExistence type="predicted"/>
<dbReference type="InterPro" id="IPR010652">
    <property type="entry name" value="DUF1232"/>
</dbReference>
<gene>
    <name evidence="7" type="ORF">HNR67_005070</name>
</gene>
<feature type="transmembrane region" description="Helical" evidence="5">
    <location>
        <begin position="31"/>
        <end position="51"/>
    </location>
</feature>
<name>A0A7W7FV62_9PSEU</name>
<reference evidence="7 8" key="1">
    <citation type="submission" date="2020-08" db="EMBL/GenBank/DDBJ databases">
        <title>Sequencing the genomes of 1000 actinobacteria strains.</title>
        <authorList>
            <person name="Klenk H.-P."/>
        </authorList>
    </citation>
    <scope>NUCLEOTIDE SEQUENCE [LARGE SCALE GENOMIC DNA]</scope>
    <source>
        <strain evidence="7 8">DSM 44230</strain>
    </source>
</reference>
<dbReference type="RefSeq" id="WP_185004755.1">
    <property type="nucleotide sequence ID" value="NZ_BAAAUI010000074.1"/>
</dbReference>
<evidence type="ECO:0000256" key="4">
    <source>
        <dbReference type="ARBA" id="ARBA00023136"/>
    </source>
</evidence>
<evidence type="ECO:0000313" key="8">
    <source>
        <dbReference type="Proteomes" id="UP000533598"/>
    </source>
</evidence>
<feature type="domain" description="DUF1232" evidence="6">
    <location>
        <begin position="89"/>
        <end position="122"/>
    </location>
</feature>
<dbReference type="AlphaFoldDB" id="A0A7W7FV62"/>
<evidence type="ECO:0000256" key="3">
    <source>
        <dbReference type="ARBA" id="ARBA00022989"/>
    </source>
</evidence>
<dbReference type="Pfam" id="PF06803">
    <property type="entry name" value="DUF1232"/>
    <property type="match status" value="1"/>
</dbReference>
<evidence type="ECO:0000313" key="7">
    <source>
        <dbReference type="EMBL" id="MBB4678952.1"/>
    </source>
</evidence>
<sequence length="150" mass="16444">MLVLGVALLALGGLAFWRLDSSVLWMAPNTVGIVLTVLGGLALIGGIIRAIRRRKGLGSPSTVARVRALPRMLRAMRQRRYPAPPWSKRLFWIAGIIYIISPIDLLPEVFLPIIGLTDDVGLGAFLLAQLRTETGRFVEVERGRPVPPLD</sequence>
<evidence type="ECO:0000256" key="2">
    <source>
        <dbReference type="ARBA" id="ARBA00022692"/>
    </source>
</evidence>
<evidence type="ECO:0000256" key="5">
    <source>
        <dbReference type="SAM" id="Phobius"/>
    </source>
</evidence>
<comment type="subcellular location">
    <subcellularLocation>
        <location evidence="1">Endomembrane system</location>
        <topology evidence="1">Multi-pass membrane protein</topology>
    </subcellularLocation>
</comment>
<protein>
    <submittedName>
        <fullName evidence="7">Uncharacterized membrane protein YkvA (DUF1232 family)</fullName>
    </submittedName>
</protein>
<keyword evidence="3 5" id="KW-1133">Transmembrane helix</keyword>
<dbReference type="Proteomes" id="UP000533598">
    <property type="component" value="Unassembled WGS sequence"/>
</dbReference>
<dbReference type="EMBL" id="JACHMH010000001">
    <property type="protein sequence ID" value="MBB4678952.1"/>
    <property type="molecule type" value="Genomic_DNA"/>
</dbReference>
<evidence type="ECO:0000256" key="1">
    <source>
        <dbReference type="ARBA" id="ARBA00004127"/>
    </source>
</evidence>
<accession>A0A7W7FV62</accession>
<keyword evidence="2 5" id="KW-0812">Transmembrane</keyword>
<feature type="transmembrane region" description="Helical" evidence="5">
    <location>
        <begin position="86"/>
        <end position="103"/>
    </location>
</feature>
<dbReference type="GO" id="GO:0012505">
    <property type="term" value="C:endomembrane system"/>
    <property type="evidence" value="ECO:0007669"/>
    <property type="project" value="UniProtKB-SubCell"/>
</dbReference>
<comment type="caution">
    <text evidence="7">The sequence shown here is derived from an EMBL/GenBank/DDBJ whole genome shotgun (WGS) entry which is preliminary data.</text>
</comment>
<evidence type="ECO:0000259" key="6">
    <source>
        <dbReference type="Pfam" id="PF06803"/>
    </source>
</evidence>
<keyword evidence="8" id="KW-1185">Reference proteome</keyword>
<organism evidence="7 8">
    <name type="scientific">Crossiella cryophila</name>
    <dbReference type="NCBI Taxonomy" id="43355"/>
    <lineage>
        <taxon>Bacteria</taxon>
        <taxon>Bacillati</taxon>
        <taxon>Actinomycetota</taxon>
        <taxon>Actinomycetes</taxon>
        <taxon>Pseudonocardiales</taxon>
        <taxon>Pseudonocardiaceae</taxon>
        <taxon>Crossiella</taxon>
    </lineage>
</organism>